<gene>
    <name evidence="1" type="ordered locus">UMN179_02286</name>
</gene>
<sequence>MTKEFMQTYQIYLTPLSPIHIGCGEDFEPTNYVIVVIH</sequence>
<dbReference type="HOGENOM" id="CLU_3328257_0_0_6"/>
<dbReference type="STRING" id="1005058.UMN179_02286"/>
<accession>F4HFU6</accession>
<evidence type="ECO:0000313" key="2">
    <source>
        <dbReference type="Proteomes" id="UP000006908"/>
    </source>
</evidence>
<dbReference type="eggNOG" id="COG1332">
    <property type="taxonomic scope" value="Bacteria"/>
</dbReference>
<dbReference type="AlphaFoldDB" id="F4HFU6"/>
<dbReference type="KEGG" id="gan:UMN179_02286"/>
<proteinExistence type="predicted"/>
<name>F4HFU6_GALAU</name>
<evidence type="ECO:0000313" key="1">
    <source>
        <dbReference type="EMBL" id="AEC18299.1"/>
    </source>
</evidence>
<protein>
    <submittedName>
        <fullName evidence="1">Uncharacterized protein</fullName>
    </submittedName>
</protein>
<organism evidence="1 2">
    <name type="scientific">Gallibacterium anatis (strain UMN179)</name>
    <name type="common">Pasteurella anatis</name>
    <dbReference type="NCBI Taxonomy" id="1005058"/>
    <lineage>
        <taxon>Bacteria</taxon>
        <taxon>Pseudomonadati</taxon>
        <taxon>Pseudomonadota</taxon>
        <taxon>Gammaproteobacteria</taxon>
        <taxon>Pasteurellales</taxon>
        <taxon>Pasteurellaceae</taxon>
        <taxon>Gallibacterium</taxon>
    </lineage>
</organism>
<dbReference type="Proteomes" id="UP000006908">
    <property type="component" value="Chromosome"/>
</dbReference>
<reference evidence="1 2" key="1">
    <citation type="journal article" date="2011" name="J. Bacteriol.">
        <title>Complete genome sequence of Gallibacterium anatis strain UMN179, isolated from a laying hen with peritonitis.</title>
        <authorList>
            <person name="Johnson T.J."/>
            <person name="Fernandez-Alarcon C."/>
            <person name="Bojesen A.M."/>
            <person name="Nolan L.K."/>
            <person name="Trampel D.W."/>
            <person name="Seemann T."/>
        </authorList>
    </citation>
    <scope>NUCLEOTIDE SEQUENCE [LARGE SCALE GENOMIC DNA]</scope>
    <source>
        <strain evidence="1 2">UMN179</strain>
    </source>
</reference>
<dbReference type="EMBL" id="CP002667">
    <property type="protein sequence ID" value="AEC18299.1"/>
    <property type="molecule type" value="Genomic_DNA"/>
</dbReference>